<dbReference type="AlphaFoldDB" id="A0A354G444"/>
<name>A0A354G444_UNCKA</name>
<organism evidence="1 2">
    <name type="scientific">candidate division WWE3 bacterium</name>
    <dbReference type="NCBI Taxonomy" id="2053526"/>
    <lineage>
        <taxon>Bacteria</taxon>
        <taxon>Katanobacteria</taxon>
    </lineage>
</organism>
<evidence type="ECO:0000313" key="1">
    <source>
        <dbReference type="EMBL" id="HBI35782.1"/>
    </source>
</evidence>
<dbReference type="Proteomes" id="UP000261706">
    <property type="component" value="Unassembled WGS sequence"/>
</dbReference>
<accession>A0A354G444</accession>
<evidence type="ECO:0000313" key="2">
    <source>
        <dbReference type="Proteomes" id="UP000261706"/>
    </source>
</evidence>
<dbReference type="EMBL" id="DNVO01000034">
    <property type="protein sequence ID" value="HBI35782.1"/>
    <property type="molecule type" value="Genomic_DNA"/>
</dbReference>
<sequence>MSGFSCILCKKSTLTNTIRKFLRTLEGFCQSAGTGKMFKLRRLSGAHANKGMKPNQTHL</sequence>
<comment type="caution">
    <text evidence="1">The sequence shown here is derived from an EMBL/GenBank/DDBJ whole genome shotgun (WGS) entry which is preliminary data.</text>
</comment>
<reference evidence="1 2" key="1">
    <citation type="journal article" date="2018" name="Nat. Biotechnol.">
        <title>A standardized bacterial taxonomy based on genome phylogeny substantially revises the tree of life.</title>
        <authorList>
            <person name="Parks D.H."/>
            <person name="Chuvochina M."/>
            <person name="Waite D.W."/>
            <person name="Rinke C."/>
            <person name="Skarshewski A."/>
            <person name="Chaumeil P.A."/>
            <person name="Hugenholtz P."/>
        </authorList>
    </citation>
    <scope>NUCLEOTIDE SEQUENCE [LARGE SCALE GENOMIC DNA]</scope>
    <source>
        <strain evidence="1">UBA12146</strain>
    </source>
</reference>
<gene>
    <name evidence="1" type="ORF">DDY47_02505</name>
</gene>
<proteinExistence type="predicted"/>
<protein>
    <submittedName>
        <fullName evidence="1">Uncharacterized protein</fullName>
    </submittedName>
</protein>